<feature type="domain" description="DUF5615" evidence="1">
    <location>
        <begin position="3"/>
        <end position="109"/>
    </location>
</feature>
<protein>
    <recommendedName>
        <fullName evidence="1">DUF5615 domain-containing protein</fullName>
    </recommendedName>
</protein>
<organism evidence="2">
    <name type="scientific">Schlesneria paludicola</name>
    <dbReference type="NCBI Taxonomy" id="360056"/>
    <lineage>
        <taxon>Bacteria</taxon>
        <taxon>Pseudomonadati</taxon>
        <taxon>Planctomycetota</taxon>
        <taxon>Planctomycetia</taxon>
        <taxon>Planctomycetales</taxon>
        <taxon>Planctomycetaceae</taxon>
        <taxon>Schlesneria</taxon>
    </lineage>
</organism>
<sequence length="112" mass="12716">MARMYSNENFPLPVVVELRRLGHDVLTVLEAGRVDQTIPDDEVLSFAVQQDRAVLTMNRRHFIRLHSQQPQHAGIIVCTFDRNFLGLAARINAVIQTEGDIAGKLLRVHRMS</sequence>
<evidence type="ECO:0000259" key="1">
    <source>
        <dbReference type="Pfam" id="PF18480"/>
    </source>
</evidence>
<name>A0A7C2P1Q6_9PLAN</name>
<dbReference type="Pfam" id="PF18480">
    <property type="entry name" value="DUF5615"/>
    <property type="match status" value="1"/>
</dbReference>
<dbReference type="InterPro" id="IPR041049">
    <property type="entry name" value="DUF5615"/>
</dbReference>
<accession>A0A7C2P1Q6</accession>
<comment type="caution">
    <text evidence="2">The sequence shown here is derived from an EMBL/GenBank/DDBJ whole genome shotgun (WGS) entry which is preliminary data.</text>
</comment>
<evidence type="ECO:0000313" key="2">
    <source>
        <dbReference type="EMBL" id="HEN16654.1"/>
    </source>
</evidence>
<dbReference type="EMBL" id="DSOK01000395">
    <property type="protein sequence ID" value="HEN16654.1"/>
    <property type="molecule type" value="Genomic_DNA"/>
</dbReference>
<reference evidence="2" key="1">
    <citation type="journal article" date="2020" name="mSystems">
        <title>Genome- and Community-Level Interaction Insights into Carbon Utilization and Element Cycling Functions of Hydrothermarchaeota in Hydrothermal Sediment.</title>
        <authorList>
            <person name="Zhou Z."/>
            <person name="Liu Y."/>
            <person name="Xu W."/>
            <person name="Pan J."/>
            <person name="Luo Z.H."/>
            <person name="Li M."/>
        </authorList>
    </citation>
    <scope>NUCLEOTIDE SEQUENCE [LARGE SCALE GENOMIC DNA]</scope>
    <source>
        <strain evidence="2">SpSt-339</strain>
    </source>
</reference>
<gene>
    <name evidence="2" type="ORF">ENQ76_14435</name>
</gene>
<dbReference type="AlphaFoldDB" id="A0A7C2P1Q6"/>
<proteinExistence type="predicted"/>